<dbReference type="PANTHER" id="PTHR40460:SF1">
    <property type="entry name" value="CSBD-LIKE DOMAIN-CONTAINING PROTEIN"/>
    <property type="match status" value="1"/>
</dbReference>
<protein>
    <submittedName>
        <fullName evidence="4">UPF0337 protein BC_3635</fullName>
    </submittedName>
</protein>
<name>A0A1D1ZLN2_9ARAE</name>
<evidence type="ECO:0000256" key="1">
    <source>
        <dbReference type="ARBA" id="ARBA00009129"/>
    </source>
</evidence>
<dbReference type="InterPro" id="IPR036629">
    <property type="entry name" value="YjbJ_sf"/>
</dbReference>
<dbReference type="Pfam" id="PF05532">
    <property type="entry name" value="CsbD"/>
    <property type="match status" value="1"/>
</dbReference>
<dbReference type="InterPro" id="IPR008462">
    <property type="entry name" value="CsbD"/>
</dbReference>
<dbReference type="SUPFAM" id="SSF69047">
    <property type="entry name" value="Hypothetical protein YjbJ"/>
    <property type="match status" value="2"/>
</dbReference>
<accession>A0A1D1ZLN2</accession>
<evidence type="ECO:0000256" key="2">
    <source>
        <dbReference type="SAM" id="MobiDB-lite"/>
    </source>
</evidence>
<feature type="region of interest" description="Disordered" evidence="2">
    <location>
        <begin position="1"/>
        <end position="21"/>
    </location>
</feature>
<sequence length="107" mass="11288">MSSHDNNKSTNEPSKIAGNKEYYTGAAKEKIGQALGNEELQAEGTHAKNKGMAEVEAAKTKAYAEGTTEKAKGNVKNTIGSALGNEQWQAEGMADKTTGAAKQETNK</sequence>
<feature type="compositionally biased region" description="Polar residues" evidence="2">
    <location>
        <begin position="1"/>
        <end position="13"/>
    </location>
</feature>
<proteinExistence type="inferred from homology"/>
<dbReference type="AlphaFoldDB" id="A0A1D1ZLN2"/>
<dbReference type="PANTHER" id="PTHR40460">
    <property type="entry name" value="CHROMOSOME 1, WHOLE GENOME SHOTGUN SEQUENCE"/>
    <property type="match status" value="1"/>
</dbReference>
<organism evidence="4">
    <name type="scientific">Anthurium amnicola</name>
    <dbReference type="NCBI Taxonomy" id="1678845"/>
    <lineage>
        <taxon>Eukaryota</taxon>
        <taxon>Viridiplantae</taxon>
        <taxon>Streptophyta</taxon>
        <taxon>Embryophyta</taxon>
        <taxon>Tracheophyta</taxon>
        <taxon>Spermatophyta</taxon>
        <taxon>Magnoliopsida</taxon>
        <taxon>Liliopsida</taxon>
        <taxon>Araceae</taxon>
        <taxon>Pothoideae</taxon>
        <taxon>Potheae</taxon>
        <taxon>Anthurium</taxon>
    </lineage>
</organism>
<gene>
    <name evidence="4" type="primary">BC_3635</name>
    <name evidence="4" type="ORF">g.130209</name>
</gene>
<comment type="similarity">
    <text evidence="1">Belongs to the UPF0337 (CsbD) family.</text>
</comment>
<reference evidence="4" key="1">
    <citation type="submission" date="2015-07" db="EMBL/GenBank/DDBJ databases">
        <title>Transcriptome Assembly of Anthurium amnicola.</title>
        <authorList>
            <person name="Suzuki J."/>
        </authorList>
    </citation>
    <scope>NUCLEOTIDE SEQUENCE</scope>
</reference>
<evidence type="ECO:0000313" key="4">
    <source>
        <dbReference type="EMBL" id="JAT67818.1"/>
    </source>
</evidence>
<dbReference type="EMBL" id="GDJX01000118">
    <property type="protein sequence ID" value="JAT67818.1"/>
    <property type="molecule type" value="Transcribed_RNA"/>
</dbReference>
<evidence type="ECO:0000259" key="3">
    <source>
        <dbReference type="Pfam" id="PF05532"/>
    </source>
</evidence>
<feature type="domain" description="CsbD-like" evidence="3">
    <location>
        <begin position="64"/>
        <end position="105"/>
    </location>
</feature>
<feature type="region of interest" description="Disordered" evidence="2">
    <location>
        <begin position="84"/>
        <end position="107"/>
    </location>
</feature>